<dbReference type="Pfam" id="PF13450">
    <property type="entry name" value="NAD_binding_8"/>
    <property type="match status" value="1"/>
</dbReference>
<dbReference type="PROSITE" id="PS51318">
    <property type="entry name" value="TAT"/>
    <property type="match status" value="1"/>
</dbReference>
<dbReference type="STRING" id="716816.BST96_02705"/>
<accession>A0A1X9NKD2</accession>
<dbReference type="SUPFAM" id="SSF51905">
    <property type="entry name" value="FAD/NAD(P)-binding domain"/>
    <property type="match status" value="1"/>
</dbReference>
<evidence type="ECO:0000313" key="1">
    <source>
        <dbReference type="EMBL" id="ARN76275.1"/>
    </source>
</evidence>
<gene>
    <name evidence="1" type="ORF">BST96_02705</name>
</gene>
<keyword evidence="2" id="KW-1185">Reference proteome</keyword>
<proteinExistence type="predicted"/>
<dbReference type="InterPro" id="IPR006311">
    <property type="entry name" value="TAT_signal"/>
</dbReference>
<dbReference type="EMBL" id="CP019343">
    <property type="protein sequence ID" value="ARN76275.1"/>
    <property type="molecule type" value="Genomic_DNA"/>
</dbReference>
<organism evidence="1 2">
    <name type="scientific">Oceanicoccus sagamiensis</name>
    <dbReference type="NCBI Taxonomy" id="716816"/>
    <lineage>
        <taxon>Bacteria</taxon>
        <taxon>Pseudomonadati</taxon>
        <taxon>Pseudomonadota</taxon>
        <taxon>Gammaproteobacteria</taxon>
        <taxon>Cellvibrionales</taxon>
        <taxon>Spongiibacteraceae</taxon>
        <taxon>Oceanicoccus</taxon>
    </lineage>
</organism>
<protein>
    <submittedName>
        <fullName evidence="1">Tat pathway signal protein</fullName>
    </submittedName>
</protein>
<dbReference type="KEGG" id="osg:BST96_02705"/>
<dbReference type="Gene3D" id="3.50.50.60">
    <property type="entry name" value="FAD/NAD(P)-binding domain"/>
    <property type="match status" value="1"/>
</dbReference>
<name>A0A1X9NKD2_9GAMM</name>
<dbReference type="AlphaFoldDB" id="A0A1X9NKD2"/>
<dbReference type="PROSITE" id="PS51257">
    <property type="entry name" value="PROKAR_LIPOPROTEIN"/>
    <property type="match status" value="1"/>
</dbReference>
<dbReference type="Proteomes" id="UP000193450">
    <property type="component" value="Chromosome"/>
</dbReference>
<reference evidence="1 2" key="1">
    <citation type="submission" date="2016-11" db="EMBL/GenBank/DDBJ databases">
        <title>Trade-off between light-utilization and light-protection in marine flavobacteria.</title>
        <authorList>
            <person name="Kumagai Y."/>
        </authorList>
    </citation>
    <scope>NUCLEOTIDE SEQUENCE [LARGE SCALE GENOMIC DNA]</scope>
    <source>
        <strain evidence="1 2">NBRC 107125</strain>
    </source>
</reference>
<dbReference type="OrthoDB" id="231484at2"/>
<evidence type="ECO:0000313" key="2">
    <source>
        <dbReference type="Proteomes" id="UP000193450"/>
    </source>
</evidence>
<dbReference type="InterPro" id="IPR036188">
    <property type="entry name" value="FAD/NAD-bd_sf"/>
</dbReference>
<sequence>MSKSITRRDFINGVAIGTGGLMLQACGADKGPSALVTTQAPMPFSPPGIDQYYPPTLTGMRGSHKGSYEVAHALAWKGQKPAQYQTLDEHYDLVVVGAGMSGLAAAWYYREKMGPEARILILDNHDDFGGHAKRNEFHHDGRMVLSLGGAQNIENYTSYSQSSAALLNGLGLTKDVLDGIRENTPNDYAMGGNYDAQNSMALPGANGHVVRNGNWVKMLHGAEGYVEAIRGLPLAESEQDKLIDFVGGERDYLAELSLSEKYDYASSVSYNQFLVERVGLEEGTLPLFSAWLMVYKGLSGWNLSVLEAIVSGAAGLRAMGWLGGLVDSLSVQFSESLLDVRMFPDGNASIARMLVKQLIPAVAPNMKGVEDVAISRFNYQALDKADNNTRIRLNSTVVGVREKPDNKVHIDYVKEGEPLRISASHCVLACYNGLIPHLCPELPEAQKEALKYGVKVPFVYANVLLENGQAFSKLGTSMIQCPQDPFQIISTAPTMSVGGYQPPSKPEDPMAVFMMSSPISISQKGVKGRDLLRVGRHKIYATSFADYEKQIRDQLQATLGPLGFNQETDIKAITVNRISHGYAYQYLALDDPEWPEGKAPHEIGRAQFGRISIANSDSEARAFMDAAWDAAWRAVEEQTSHSPA</sequence>